<dbReference type="AlphaFoldDB" id="A0A0F8ZVI5"/>
<protein>
    <submittedName>
        <fullName evidence="1">Uncharacterized protein</fullName>
    </submittedName>
</protein>
<feature type="non-terminal residue" evidence="1">
    <location>
        <position position="37"/>
    </location>
</feature>
<reference evidence="1" key="1">
    <citation type="journal article" date="2015" name="Nature">
        <title>Complex archaea that bridge the gap between prokaryotes and eukaryotes.</title>
        <authorList>
            <person name="Spang A."/>
            <person name="Saw J.H."/>
            <person name="Jorgensen S.L."/>
            <person name="Zaremba-Niedzwiedzka K."/>
            <person name="Martijn J."/>
            <person name="Lind A.E."/>
            <person name="van Eijk R."/>
            <person name="Schleper C."/>
            <person name="Guy L."/>
            <person name="Ettema T.J."/>
        </authorList>
    </citation>
    <scope>NUCLEOTIDE SEQUENCE</scope>
</reference>
<name>A0A0F8ZVI5_9ZZZZ</name>
<proteinExistence type="predicted"/>
<organism evidence="1">
    <name type="scientific">marine sediment metagenome</name>
    <dbReference type="NCBI Taxonomy" id="412755"/>
    <lineage>
        <taxon>unclassified sequences</taxon>
        <taxon>metagenomes</taxon>
        <taxon>ecological metagenomes</taxon>
    </lineage>
</organism>
<gene>
    <name evidence="1" type="ORF">LCGC14_2648640</name>
</gene>
<sequence>MARTVLGRGLNALIPNKNDDISVDIKQVAIRQISPNP</sequence>
<accession>A0A0F8ZVI5</accession>
<comment type="caution">
    <text evidence="1">The sequence shown here is derived from an EMBL/GenBank/DDBJ whole genome shotgun (WGS) entry which is preliminary data.</text>
</comment>
<dbReference type="EMBL" id="LAZR01045867">
    <property type="protein sequence ID" value="KKK97847.1"/>
    <property type="molecule type" value="Genomic_DNA"/>
</dbReference>
<evidence type="ECO:0000313" key="1">
    <source>
        <dbReference type="EMBL" id="KKK97847.1"/>
    </source>
</evidence>